<dbReference type="SUPFAM" id="SSF46785">
    <property type="entry name" value="Winged helix' DNA-binding domain"/>
    <property type="match status" value="1"/>
</dbReference>
<protein>
    <submittedName>
        <fullName evidence="6">IclR family transcriptional regulator</fullName>
    </submittedName>
</protein>
<evidence type="ECO:0000259" key="5">
    <source>
        <dbReference type="PROSITE" id="PS51078"/>
    </source>
</evidence>
<evidence type="ECO:0000256" key="2">
    <source>
        <dbReference type="ARBA" id="ARBA00023125"/>
    </source>
</evidence>
<evidence type="ECO:0000259" key="4">
    <source>
        <dbReference type="PROSITE" id="PS51077"/>
    </source>
</evidence>
<dbReference type="Gene3D" id="3.30.450.40">
    <property type="match status" value="1"/>
</dbReference>
<dbReference type="Pfam" id="PF09339">
    <property type="entry name" value="HTH_IclR"/>
    <property type="match status" value="1"/>
</dbReference>
<organism evidence="6 7">
    <name type="scientific">Bhargavaea changchunensis</name>
    <dbReference type="NCBI Taxonomy" id="2134037"/>
    <lineage>
        <taxon>Bacteria</taxon>
        <taxon>Bacillati</taxon>
        <taxon>Bacillota</taxon>
        <taxon>Bacilli</taxon>
        <taxon>Bacillales</taxon>
        <taxon>Caryophanaceae</taxon>
        <taxon>Bhargavaea</taxon>
    </lineage>
</organism>
<accession>A0ABW2NI93</accession>
<dbReference type="Pfam" id="PF01614">
    <property type="entry name" value="IclR_C"/>
    <property type="match status" value="1"/>
</dbReference>
<dbReference type="InterPro" id="IPR036388">
    <property type="entry name" value="WH-like_DNA-bd_sf"/>
</dbReference>
<evidence type="ECO:0000313" key="7">
    <source>
        <dbReference type="Proteomes" id="UP001596483"/>
    </source>
</evidence>
<keyword evidence="7" id="KW-1185">Reference proteome</keyword>
<dbReference type="InterPro" id="IPR014757">
    <property type="entry name" value="Tscrpt_reg_IclR_C"/>
</dbReference>
<dbReference type="PANTHER" id="PTHR30136">
    <property type="entry name" value="HELIX-TURN-HELIX TRANSCRIPTIONAL REGULATOR, ICLR FAMILY"/>
    <property type="match status" value="1"/>
</dbReference>
<keyword evidence="1" id="KW-0805">Transcription regulation</keyword>
<feature type="domain" description="HTH iclR-type" evidence="4">
    <location>
        <begin position="32"/>
        <end position="93"/>
    </location>
</feature>
<dbReference type="PANTHER" id="PTHR30136:SF35">
    <property type="entry name" value="HTH-TYPE TRANSCRIPTIONAL REGULATOR RV1719"/>
    <property type="match status" value="1"/>
</dbReference>
<evidence type="ECO:0000256" key="1">
    <source>
        <dbReference type="ARBA" id="ARBA00023015"/>
    </source>
</evidence>
<proteinExistence type="predicted"/>
<dbReference type="EMBL" id="JBHTCT010000032">
    <property type="protein sequence ID" value="MFC7365660.1"/>
    <property type="molecule type" value="Genomic_DNA"/>
</dbReference>
<sequence>MTTEKLNIILVNKFINRNGVLICELGGEVMSVKSAERVMDVIDYLVNAEEPATLMELSECLGIPKSSMSQLLSTMMRKQYLTKDQANRYKLGHKLITAGNRARVSNDIYSVSIPVLKQTIQRTGETLFLGIRSGKEVIYLAKVDSDQSMRTAAQPGSRKPLYCTGLGKTFLAFENRETSDRLIEEIEMKRHTRNTITDPDELKRAAESYRNEGFVIDDEEGEQGIYCIAAPIFDESGKIIAALSCAGGKDRILEKHQLVIDEITDAAKRISITQGYLGGA</sequence>
<dbReference type="InterPro" id="IPR029016">
    <property type="entry name" value="GAF-like_dom_sf"/>
</dbReference>
<evidence type="ECO:0000256" key="3">
    <source>
        <dbReference type="ARBA" id="ARBA00023163"/>
    </source>
</evidence>
<dbReference type="RefSeq" id="WP_376869681.1">
    <property type="nucleotide sequence ID" value="NZ_JBHTCT010000032.1"/>
</dbReference>
<dbReference type="PROSITE" id="PS51078">
    <property type="entry name" value="ICLR_ED"/>
    <property type="match status" value="1"/>
</dbReference>
<keyword evidence="2" id="KW-0238">DNA-binding</keyword>
<dbReference type="InterPro" id="IPR005471">
    <property type="entry name" value="Tscrpt_reg_IclR_N"/>
</dbReference>
<comment type="caution">
    <text evidence="6">The sequence shown here is derived from an EMBL/GenBank/DDBJ whole genome shotgun (WGS) entry which is preliminary data.</text>
</comment>
<dbReference type="InterPro" id="IPR036390">
    <property type="entry name" value="WH_DNA-bd_sf"/>
</dbReference>
<dbReference type="SMART" id="SM00346">
    <property type="entry name" value="HTH_ICLR"/>
    <property type="match status" value="1"/>
</dbReference>
<keyword evidence="3" id="KW-0804">Transcription</keyword>
<dbReference type="PROSITE" id="PS51077">
    <property type="entry name" value="HTH_ICLR"/>
    <property type="match status" value="1"/>
</dbReference>
<gene>
    <name evidence="6" type="ORF">ACFQQH_11095</name>
</gene>
<dbReference type="Proteomes" id="UP001596483">
    <property type="component" value="Unassembled WGS sequence"/>
</dbReference>
<dbReference type="InterPro" id="IPR050707">
    <property type="entry name" value="HTH_MetabolicPath_Reg"/>
</dbReference>
<reference evidence="7" key="1">
    <citation type="journal article" date="2019" name="Int. J. Syst. Evol. Microbiol.">
        <title>The Global Catalogue of Microorganisms (GCM) 10K type strain sequencing project: providing services to taxonomists for standard genome sequencing and annotation.</title>
        <authorList>
            <consortium name="The Broad Institute Genomics Platform"/>
            <consortium name="The Broad Institute Genome Sequencing Center for Infectious Disease"/>
            <person name="Wu L."/>
            <person name="Ma J."/>
        </authorList>
    </citation>
    <scope>NUCLEOTIDE SEQUENCE [LARGE SCALE GENOMIC DNA]</scope>
    <source>
        <strain evidence="7">JCM 4738</strain>
    </source>
</reference>
<feature type="domain" description="IclR-ED" evidence="5">
    <location>
        <begin position="94"/>
        <end position="276"/>
    </location>
</feature>
<evidence type="ECO:0000313" key="6">
    <source>
        <dbReference type="EMBL" id="MFC7365660.1"/>
    </source>
</evidence>
<name>A0ABW2NI93_9BACL</name>
<dbReference type="SUPFAM" id="SSF55781">
    <property type="entry name" value="GAF domain-like"/>
    <property type="match status" value="1"/>
</dbReference>
<dbReference type="Gene3D" id="1.10.10.10">
    <property type="entry name" value="Winged helix-like DNA-binding domain superfamily/Winged helix DNA-binding domain"/>
    <property type="match status" value="1"/>
</dbReference>